<dbReference type="AlphaFoldDB" id="A0A502FFU1"/>
<comment type="caution">
    <text evidence="2">The sequence shown here is derived from an EMBL/GenBank/DDBJ whole genome shotgun (WGS) entry which is preliminary data.</text>
</comment>
<accession>A0A502FFU1</accession>
<dbReference type="OrthoDB" id="981191at2"/>
<dbReference type="CDD" id="cd00531">
    <property type="entry name" value="NTF2_like"/>
    <property type="match status" value="1"/>
</dbReference>
<dbReference type="EMBL" id="RCZC01000009">
    <property type="protein sequence ID" value="TPG48209.1"/>
    <property type="molecule type" value="Genomic_DNA"/>
</dbReference>
<sequence>MDAAVGRGNRMTHDERQTIEIACERLIRQFALLNDSHDHAALAALFTEDGSFARPTNPDEPIEGRAAIHAFFRDRPARTTRHLMSNIVVDVTSATQACAHSYVLLITGERGEKMLVGDFHDVFAFDEGAWKFARRRGSLAFAQ</sequence>
<proteinExistence type="predicted"/>
<evidence type="ECO:0000259" key="1">
    <source>
        <dbReference type="Pfam" id="PF13577"/>
    </source>
</evidence>
<dbReference type="SUPFAM" id="SSF54427">
    <property type="entry name" value="NTF2-like"/>
    <property type="match status" value="1"/>
</dbReference>
<evidence type="ECO:0000313" key="2">
    <source>
        <dbReference type="EMBL" id="TPG48209.1"/>
    </source>
</evidence>
<evidence type="ECO:0000313" key="3">
    <source>
        <dbReference type="Proteomes" id="UP000319931"/>
    </source>
</evidence>
<dbReference type="Proteomes" id="UP000319931">
    <property type="component" value="Unassembled WGS sequence"/>
</dbReference>
<organism evidence="2 3">
    <name type="scientific">Sphingomonas glacialis</name>
    <dbReference type="NCBI Taxonomy" id="658225"/>
    <lineage>
        <taxon>Bacteria</taxon>
        <taxon>Pseudomonadati</taxon>
        <taxon>Pseudomonadota</taxon>
        <taxon>Alphaproteobacteria</taxon>
        <taxon>Sphingomonadales</taxon>
        <taxon>Sphingomonadaceae</taxon>
        <taxon>Sphingomonas</taxon>
    </lineage>
</organism>
<dbReference type="InterPro" id="IPR032710">
    <property type="entry name" value="NTF2-like_dom_sf"/>
</dbReference>
<protein>
    <submittedName>
        <fullName evidence="2">Nuclear transport factor 2 family protein</fullName>
    </submittedName>
</protein>
<reference evidence="2 3" key="1">
    <citation type="journal article" date="2019" name="Environ. Microbiol.">
        <title>Species interactions and distinct microbial communities in high Arctic permafrost affected cryosols are associated with the CH4 and CO2 gas fluxes.</title>
        <authorList>
            <person name="Altshuler I."/>
            <person name="Hamel J."/>
            <person name="Turney S."/>
            <person name="Magnuson E."/>
            <person name="Levesque R."/>
            <person name="Greer C."/>
            <person name="Whyte L.G."/>
        </authorList>
    </citation>
    <scope>NUCLEOTIDE SEQUENCE [LARGE SCALE GENOMIC DNA]</scope>
    <source>
        <strain evidence="2 3">E6.1</strain>
    </source>
</reference>
<keyword evidence="3" id="KW-1185">Reference proteome</keyword>
<dbReference type="InterPro" id="IPR037401">
    <property type="entry name" value="SnoaL-like"/>
</dbReference>
<dbReference type="Pfam" id="PF13577">
    <property type="entry name" value="SnoaL_4"/>
    <property type="match status" value="1"/>
</dbReference>
<feature type="domain" description="SnoaL-like" evidence="1">
    <location>
        <begin position="22"/>
        <end position="136"/>
    </location>
</feature>
<name>A0A502FFU1_9SPHN</name>
<dbReference type="Gene3D" id="3.10.450.50">
    <property type="match status" value="1"/>
</dbReference>
<gene>
    <name evidence="2" type="ORF">EAH76_20485</name>
</gene>